<organism evidence="2 3">
    <name type="scientific">Streptomyces olivoverticillatus</name>
    <dbReference type="NCBI Taxonomy" id="66427"/>
    <lineage>
        <taxon>Bacteria</taxon>
        <taxon>Bacillati</taxon>
        <taxon>Actinomycetota</taxon>
        <taxon>Actinomycetes</taxon>
        <taxon>Kitasatosporales</taxon>
        <taxon>Streptomycetaceae</taxon>
        <taxon>Streptomyces</taxon>
    </lineage>
</organism>
<evidence type="ECO:0008006" key="4">
    <source>
        <dbReference type="Google" id="ProtNLM"/>
    </source>
</evidence>
<name>A0A7W7LUD9_9ACTN</name>
<dbReference type="Proteomes" id="UP000556084">
    <property type="component" value="Unassembled WGS sequence"/>
</dbReference>
<dbReference type="AlphaFoldDB" id="A0A7W7LUD9"/>
<dbReference type="EMBL" id="JACHJH010000012">
    <property type="protein sequence ID" value="MBB4895978.1"/>
    <property type="molecule type" value="Genomic_DNA"/>
</dbReference>
<keyword evidence="1" id="KW-0812">Transmembrane</keyword>
<feature type="transmembrane region" description="Helical" evidence="1">
    <location>
        <begin position="42"/>
        <end position="66"/>
    </location>
</feature>
<keyword evidence="1" id="KW-0472">Membrane</keyword>
<accession>A0A7W7LUD9</accession>
<reference evidence="2 3" key="1">
    <citation type="submission" date="2020-08" db="EMBL/GenBank/DDBJ databases">
        <title>Genomic Encyclopedia of Type Strains, Phase III (KMG-III): the genomes of soil and plant-associated and newly described type strains.</title>
        <authorList>
            <person name="Whitman W."/>
        </authorList>
    </citation>
    <scope>NUCLEOTIDE SEQUENCE [LARGE SCALE GENOMIC DNA]</scope>
    <source>
        <strain evidence="2 3">CECT 3266</strain>
    </source>
</reference>
<evidence type="ECO:0000256" key="1">
    <source>
        <dbReference type="SAM" id="Phobius"/>
    </source>
</evidence>
<evidence type="ECO:0000313" key="2">
    <source>
        <dbReference type="EMBL" id="MBB4895978.1"/>
    </source>
</evidence>
<keyword evidence="3" id="KW-1185">Reference proteome</keyword>
<sequence>MPLPFLTADRDGDNLATAAPLPTEDLYESRERRRRPYRPGPWRVGGAALLLLPAAAALLSAVIAVAAGSLPVAGICIAAAAVLIALAARLVRSGIWVSEAGLQQVRLLSATTVAWADVVDVRVVEQPVRRLGLRRVPGRALVVHRAAGEPLPALVTDQGADFLGRPRAFGTAVDAVADWVEEFKGPRP</sequence>
<gene>
    <name evidence="2" type="ORF">FHS39_005060</name>
</gene>
<keyword evidence="1" id="KW-1133">Transmembrane helix</keyword>
<dbReference type="RefSeq" id="WP_184351764.1">
    <property type="nucleotide sequence ID" value="NZ_JACHJH010000012.1"/>
</dbReference>
<comment type="caution">
    <text evidence="2">The sequence shown here is derived from an EMBL/GenBank/DDBJ whole genome shotgun (WGS) entry which is preliminary data.</text>
</comment>
<protein>
    <recommendedName>
        <fullName evidence="4">PH domain-containing protein</fullName>
    </recommendedName>
</protein>
<feature type="transmembrane region" description="Helical" evidence="1">
    <location>
        <begin position="72"/>
        <end position="91"/>
    </location>
</feature>
<evidence type="ECO:0000313" key="3">
    <source>
        <dbReference type="Proteomes" id="UP000556084"/>
    </source>
</evidence>
<proteinExistence type="predicted"/>